<evidence type="ECO:0000256" key="2">
    <source>
        <dbReference type="SAM" id="Phobius"/>
    </source>
</evidence>
<feature type="transmembrane region" description="Helical" evidence="2">
    <location>
        <begin position="108"/>
        <end position="129"/>
    </location>
</feature>
<feature type="transmembrane region" description="Helical" evidence="2">
    <location>
        <begin position="53"/>
        <end position="73"/>
    </location>
</feature>
<dbReference type="EMBL" id="JQGA01000520">
    <property type="protein sequence ID" value="KGO75100.1"/>
    <property type="molecule type" value="Genomic_DNA"/>
</dbReference>
<dbReference type="STRING" id="40296.A0A0A2LEM8"/>
<keyword evidence="3" id="KW-0012">Acyltransferase</keyword>
<evidence type="ECO:0000313" key="4">
    <source>
        <dbReference type="Proteomes" id="UP000030104"/>
    </source>
</evidence>
<proteinExistence type="inferred from homology"/>
<name>A0A0A2LEM8_PENIT</name>
<dbReference type="OrthoDB" id="3254104at2759"/>
<keyword evidence="2" id="KW-0812">Transmembrane</keyword>
<keyword evidence="2" id="KW-0472">Membrane</keyword>
<dbReference type="PhylomeDB" id="A0A0A2LEM8"/>
<evidence type="ECO:0000256" key="1">
    <source>
        <dbReference type="ARBA" id="ARBA00009893"/>
    </source>
</evidence>
<protein>
    <submittedName>
        <fullName evidence="3">Acyl-CoA N-acyltransferase</fullName>
    </submittedName>
</protein>
<feature type="transmembrane region" description="Helical" evidence="2">
    <location>
        <begin position="141"/>
        <end position="162"/>
    </location>
</feature>
<feature type="transmembrane region" description="Helical" evidence="2">
    <location>
        <begin position="168"/>
        <end position="193"/>
    </location>
</feature>
<dbReference type="GO" id="GO:0016410">
    <property type="term" value="F:N-acyltransferase activity"/>
    <property type="evidence" value="ECO:0007669"/>
    <property type="project" value="TreeGrafter"/>
</dbReference>
<dbReference type="PANTHER" id="PTHR31438">
    <property type="entry name" value="LYSINE N-ACYLTRANSFERASE C17G9.06C-RELATED"/>
    <property type="match status" value="1"/>
</dbReference>
<reference evidence="3 4" key="1">
    <citation type="journal article" date="2015" name="Mol. Plant Microbe Interact.">
        <title>Genome, transcriptome, and functional analyses of Penicillium expansum provide new insights into secondary metabolism and pathogenicity.</title>
        <authorList>
            <person name="Ballester A.R."/>
            <person name="Marcet-Houben M."/>
            <person name="Levin E."/>
            <person name="Sela N."/>
            <person name="Selma-Lazaro C."/>
            <person name="Carmona L."/>
            <person name="Wisniewski M."/>
            <person name="Droby S."/>
            <person name="Gonzalez-Candelas L."/>
            <person name="Gabaldon T."/>
        </authorList>
    </citation>
    <scope>NUCLEOTIDE SEQUENCE [LARGE SCALE GENOMIC DNA]</scope>
    <source>
        <strain evidence="3 4">PHI-1</strain>
    </source>
</reference>
<keyword evidence="3" id="KW-0808">Transferase</keyword>
<comment type="similarity">
    <text evidence="1">Belongs to the lysine N-acyltransferase MbtK family.</text>
</comment>
<evidence type="ECO:0000313" key="3">
    <source>
        <dbReference type="EMBL" id="KGO75100.1"/>
    </source>
</evidence>
<dbReference type="AlphaFoldDB" id="A0A0A2LEM8"/>
<dbReference type="Gene3D" id="3.40.630.30">
    <property type="match status" value="1"/>
</dbReference>
<dbReference type="InterPro" id="IPR016181">
    <property type="entry name" value="Acyl_CoA_acyltransferase"/>
</dbReference>
<dbReference type="PANTHER" id="PTHR31438:SF1">
    <property type="entry name" value="LYSINE N-ACYLTRANSFERASE C17G9.06C-RELATED"/>
    <property type="match status" value="1"/>
</dbReference>
<dbReference type="Proteomes" id="UP000030104">
    <property type="component" value="Unassembled WGS sequence"/>
</dbReference>
<dbReference type="HOGENOM" id="CLU_866280_0_0_1"/>
<comment type="caution">
    <text evidence="3">The sequence shown here is derived from an EMBL/GenBank/DDBJ whole genome shotgun (WGS) entry which is preliminary data.</text>
</comment>
<organism evidence="3 4">
    <name type="scientific">Penicillium italicum</name>
    <name type="common">Blue mold</name>
    <dbReference type="NCBI Taxonomy" id="40296"/>
    <lineage>
        <taxon>Eukaryota</taxon>
        <taxon>Fungi</taxon>
        <taxon>Dikarya</taxon>
        <taxon>Ascomycota</taxon>
        <taxon>Pezizomycotina</taxon>
        <taxon>Eurotiomycetes</taxon>
        <taxon>Eurotiomycetidae</taxon>
        <taxon>Eurotiales</taxon>
        <taxon>Aspergillaceae</taxon>
        <taxon>Penicillium</taxon>
    </lineage>
</organism>
<dbReference type="Pfam" id="PF13523">
    <property type="entry name" value="Acetyltransf_8"/>
    <property type="match status" value="1"/>
</dbReference>
<gene>
    <name evidence="3" type="ORF">PITC_058520</name>
</gene>
<accession>A0A0A2LEM8</accession>
<dbReference type="SUPFAM" id="SSF55729">
    <property type="entry name" value="Acyl-CoA N-acyltransferases (Nat)"/>
    <property type="match status" value="1"/>
</dbReference>
<keyword evidence="4" id="KW-1185">Reference proteome</keyword>
<sequence>MGRSLESLQAWIKRQCRTDTVGDQRMNQAGFHGISGNETPYTRMLKEEAQMNWIYNLLASGANWVLLAGYLVIPGTFTSLKESNSVEETLEKNNAGRVVLSTIQNPPLLIVACLFLVTGATVLGWLFKMYKANYSWLTNKLFMPATLNAAAGLLTTIVNVCASQGGEWSVMALVTTIVTGVTLVICLGLSVFYKFFKLRKVIQSDANRSSYFEIFWMRDDCLDHEVDEAKEQDRGIRICIGNDEFSRAQNLALLLASAIQYCWRSDQRTQSVWVEVRADTQEVLACLQNDGFIQSSKLKISHERYVIMEFARGSEVVVGSA</sequence>
<keyword evidence="2" id="KW-1133">Transmembrane helix</keyword>